<protein>
    <recommendedName>
        <fullName evidence="4 8">Probable 2-phosphosulfolactate phosphatase</fullName>
        <ecNumber evidence="3 8">3.1.3.71</ecNumber>
    </recommendedName>
</protein>
<keyword evidence="5 8" id="KW-0378">Hydrolase</keyword>
<dbReference type="Pfam" id="PF04029">
    <property type="entry name" value="2-ph_phosp"/>
    <property type="match status" value="1"/>
</dbReference>
<evidence type="ECO:0000256" key="5">
    <source>
        <dbReference type="ARBA" id="ARBA00022801"/>
    </source>
</evidence>
<dbReference type="HAMAP" id="MF_00490">
    <property type="entry name" value="ComB"/>
    <property type="match status" value="1"/>
</dbReference>
<dbReference type="InterPro" id="IPR005238">
    <property type="entry name" value="ComB-like"/>
</dbReference>
<accession>A0A7V4WUI2</accession>
<dbReference type="GO" id="GO:0050545">
    <property type="term" value="F:sulfopyruvate decarboxylase activity"/>
    <property type="evidence" value="ECO:0007669"/>
    <property type="project" value="TreeGrafter"/>
</dbReference>
<evidence type="ECO:0000256" key="3">
    <source>
        <dbReference type="ARBA" id="ARBA00012953"/>
    </source>
</evidence>
<dbReference type="GO" id="GO:0050532">
    <property type="term" value="F:2-phosphosulfolactate phosphatase activity"/>
    <property type="evidence" value="ECO:0007669"/>
    <property type="project" value="UniProtKB-UniRule"/>
</dbReference>
<dbReference type="InterPro" id="IPR036702">
    <property type="entry name" value="ComB-like_sf"/>
</dbReference>
<dbReference type="GO" id="GO:0000287">
    <property type="term" value="F:magnesium ion binding"/>
    <property type="evidence" value="ECO:0007669"/>
    <property type="project" value="UniProtKB-UniRule"/>
</dbReference>
<dbReference type="EC" id="3.1.3.71" evidence="3 8"/>
<evidence type="ECO:0000313" key="9">
    <source>
        <dbReference type="EMBL" id="HGY55369.1"/>
    </source>
</evidence>
<comment type="catalytic activity">
    <reaction evidence="7 8">
        <text>(2R)-O-phospho-3-sulfolactate + H2O = (2R)-3-sulfolactate + phosphate</text>
        <dbReference type="Rhea" id="RHEA:23416"/>
        <dbReference type="ChEBI" id="CHEBI:15377"/>
        <dbReference type="ChEBI" id="CHEBI:15597"/>
        <dbReference type="ChEBI" id="CHEBI:43474"/>
        <dbReference type="ChEBI" id="CHEBI:58738"/>
        <dbReference type="EC" id="3.1.3.71"/>
    </reaction>
</comment>
<evidence type="ECO:0000256" key="7">
    <source>
        <dbReference type="ARBA" id="ARBA00033711"/>
    </source>
</evidence>
<evidence type="ECO:0000256" key="2">
    <source>
        <dbReference type="ARBA" id="ARBA00009997"/>
    </source>
</evidence>
<dbReference type="PANTHER" id="PTHR37311:SF1">
    <property type="entry name" value="2-PHOSPHOSULFOLACTATE PHOSPHATASE-RELATED"/>
    <property type="match status" value="1"/>
</dbReference>
<dbReference type="FunFam" id="3.90.1560.10:FF:000001">
    <property type="entry name" value="Probable 2-phosphosulfolactate phosphatase"/>
    <property type="match status" value="1"/>
</dbReference>
<comment type="cofactor">
    <cofactor evidence="1 8">
        <name>Mg(2+)</name>
        <dbReference type="ChEBI" id="CHEBI:18420"/>
    </cofactor>
</comment>
<dbReference type="Gene3D" id="3.90.1560.10">
    <property type="entry name" value="ComB-like"/>
    <property type="match status" value="1"/>
</dbReference>
<evidence type="ECO:0000256" key="1">
    <source>
        <dbReference type="ARBA" id="ARBA00001946"/>
    </source>
</evidence>
<reference evidence="9" key="1">
    <citation type="journal article" date="2020" name="mSystems">
        <title>Genome- and Community-Level Interaction Insights into Carbon Utilization and Element Cycling Functions of Hydrothermarchaeota in Hydrothermal Sediment.</title>
        <authorList>
            <person name="Zhou Z."/>
            <person name="Liu Y."/>
            <person name="Xu W."/>
            <person name="Pan J."/>
            <person name="Luo Z.H."/>
            <person name="Li M."/>
        </authorList>
    </citation>
    <scope>NUCLEOTIDE SEQUENCE [LARGE SCALE GENOMIC DNA]</scope>
    <source>
        <strain evidence="9">HyVt-577</strain>
    </source>
</reference>
<name>A0A7V4WUI2_CALAY</name>
<comment type="similarity">
    <text evidence="2 8">Belongs to the ComB family.</text>
</comment>
<dbReference type="Proteomes" id="UP000885779">
    <property type="component" value="Unassembled WGS sequence"/>
</dbReference>
<dbReference type="SUPFAM" id="SSF142823">
    <property type="entry name" value="ComB-like"/>
    <property type="match status" value="1"/>
</dbReference>
<evidence type="ECO:0000256" key="4">
    <source>
        <dbReference type="ARBA" id="ARBA00021948"/>
    </source>
</evidence>
<organism evidence="9">
    <name type="scientific">Caldithrix abyssi</name>
    <dbReference type="NCBI Taxonomy" id="187145"/>
    <lineage>
        <taxon>Bacteria</taxon>
        <taxon>Pseudomonadati</taxon>
        <taxon>Calditrichota</taxon>
        <taxon>Calditrichia</taxon>
        <taxon>Calditrichales</taxon>
        <taxon>Calditrichaceae</taxon>
        <taxon>Caldithrix</taxon>
    </lineage>
</organism>
<proteinExistence type="inferred from homology"/>
<gene>
    <name evidence="8" type="primary">comB</name>
    <name evidence="9" type="ORF">ENK44_06705</name>
</gene>
<comment type="caution">
    <text evidence="9">The sequence shown here is derived from an EMBL/GenBank/DDBJ whole genome shotgun (WGS) entry which is preliminary data.</text>
</comment>
<sequence>MESKSVQLDISLLPQEAVNRENKCIIVLDILRASSTIVTAFDAGCKSVLPVATVEEARQLKDENPAMLLCGERNGLPPQGFDLGNSPVEYTAQTVSGKDLILTTSNGTRAILGAERNSTVLIGSFLNLDAVLEKALSTGRDILIQCAGTDGAFSLEDTFAAALFTDAFNRRVCNLDIGDGARWALYSVKGMAPVKDDFSTFEIQTVLRNSAHGKRLAAAGFDDDLTFCARQDTTDVVPYLNADKLIVNKSEKE</sequence>
<evidence type="ECO:0000256" key="6">
    <source>
        <dbReference type="ARBA" id="ARBA00022842"/>
    </source>
</evidence>
<dbReference type="PANTHER" id="PTHR37311">
    <property type="entry name" value="2-PHOSPHOSULFOLACTATE PHOSPHATASE-RELATED"/>
    <property type="match status" value="1"/>
</dbReference>
<dbReference type="AlphaFoldDB" id="A0A7V4WUI2"/>
<keyword evidence="6 8" id="KW-0460">Magnesium</keyword>
<dbReference type="EMBL" id="DRQG01000064">
    <property type="protein sequence ID" value="HGY55369.1"/>
    <property type="molecule type" value="Genomic_DNA"/>
</dbReference>
<evidence type="ECO:0000256" key="8">
    <source>
        <dbReference type="HAMAP-Rule" id="MF_00490"/>
    </source>
</evidence>